<dbReference type="Proteomes" id="UP000019376">
    <property type="component" value="Unassembled WGS sequence"/>
</dbReference>
<organism evidence="6 7">
    <name type="scientific">Penicillium oxalicum (strain 114-2 / CGMCC 5302)</name>
    <name type="common">Penicillium decumbens</name>
    <dbReference type="NCBI Taxonomy" id="933388"/>
    <lineage>
        <taxon>Eukaryota</taxon>
        <taxon>Fungi</taxon>
        <taxon>Dikarya</taxon>
        <taxon>Ascomycota</taxon>
        <taxon>Pezizomycotina</taxon>
        <taxon>Eurotiomycetes</taxon>
        <taxon>Eurotiomycetidae</taxon>
        <taxon>Eurotiales</taxon>
        <taxon>Aspergillaceae</taxon>
        <taxon>Penicillium</taxon>
    </lineage>
</organism>
<dbReference type="PANTHER" id="PTHR14296:SF3">
    <property type="entry name" value="DIKAR, ISOFORM F"/>
    <property type="match status" value="1"/>
</dbReference>
<feature type="compositionally biased region" description="Basic and acidic residues" evidence="4">
    <location>
        <begin position="319"/>
        <end position="371"/>
    </location>
</feature>
<evidence type="ECO:0000313" key="7">
    <source>
        <dbReference type="Proteomes" id="UP000019376"/>
    </source>
</evidence>
<evidence type="ECO:0000256" key="2">
    <source>
        <dbReference type="ARBA" id="ARBA00022771"/>
    </source>
</evidence>
<protein>
    <recommendedName>
        <fullName evidence="5">Zinc finger PHD-type domain-containing protein</fullName>
    </recommendedName>
</protein>
<dbReference type="PANTHER" id="PTHR14296">
    <property type="entry name" value="REMODELING AND SPACING FACTOR 1"/>
    <property type="match status" value="1"/>
</dbReference>
<dbReference type="OrthoDB" id="303107at2759"/>
<feature type="compositionally biased region" description="Low complexity" evidence="4">
    <location>
        <begin position="634"/>
        <end position="652"/>
    </location>
</feature>
<dbReference type="InterPro" id="IPR011011">
    <property type="entry name" value="Znf_FYVE_PHD"/>
</dbReference>
<dbReference type="InterPro" id="IPR019787">
    <property type="entry name" value="Znf_PHD-finger"/>
</dbReference>
<feature type="compositionally biased region" description="Polar residues" evidence="4">
    <location>
        <begin position="707"/>
        <end position="720"/>
    </location>
</feature>
<feature type="compositionally biased region" description="Polar residues" evidence="4">
    <location>
        <begin position="813"/>
        <end position="825"/>
    </location>
</feature>
<feature type="compositionally biased region" description="Basic residues" evidence="4">
    <location>
        <begin position="199"/>
        <end position="216"/>
    </location>
</feature>
<name>S7ZS43_PENO1</name>
<dbReference type="Pfam" id="PF00628">
    <property type="entry name" value="PHD"/>
    <property type="match status" value="1"/>
</dbReference>
<feature type="compositionally biased region" description="Polar residues" evidence="4">
    <location>
        <begin position="655"/>
        <end position="665"/>
    </location>
</feature>
<dbReference type="HOGENOM" id="CLU_015602_0_0_1"/>
<feature type="compositionally biased region" description="Polar residues" evidence="4">
    <location>
        <begin position="499"/>
        <end position="509"/>
    </location>
</feature>
<dbReference type="GO" id="GO:0031213">
    <property type="term" value="C:RSF complex"/>
    <property type="evidence" value="ECO:0007669"/>
    <property type="project" value="InterPro"/>
</dbReference>
<keyword evidence="1" id="KW-0479">Metal-binding</keyword>
<feature type="domain" description="Zinc finger PHD-type" evidence="5">
    <location>
        <begin position="429"/>
        <end position="481"/>
    </location>
</feature>
<feature type="compositionally biased region" description="Low complexity" evidence="4">
    <location>
        <begin position="721"/>
        <end position="732"/>
    </location>
</feature>
<dbReference type="PROSITE" id="PS01359">
    <property type="entry name" value="ZF_PHD_1"/>
    <property type="match status" value="1"/>
</dbReference>
<keyword evidence="3" id="KW-0862">Zinc</keyword>
<accession>S7ZS43</accession>
<feature type="region of interest" description="Disordered" evidence="4">
    <location>
        <begin position="309"/>
        <end position="371"/>
    </location>
</feature>
<sequence length="856" mass="95752">MGPRKRSRSEAIDVSEEQSNEAPGLLQRLRSSWQFANVMQYIHIFGKLMKIDEDFGIEDLEDECLKPEPSYKLLEIGLCLLKWVSSHRGLTFENFDEYTRRQYNAKAPHLTNPFGYEDMPLRFLDFDIFTKLSVLQQLSVWTFWNPDRIREKMPEKKDSEQLEWRIEEFGYDHDGRSYYVLDDNRLYRRTDPPIPAPQRPKKKPKARTSRGSRASKRFSAAGADEQSETEQLNGNEVDVFPNFKWECVAVTLPEYNAFLDTIRKSKDADDKYLRSQIEEHILPLLEKAEEAQQRKRIKREKELQQMQMLAGAKRSSRLAAKEEKERADREAAEAARKREADLAEARKEQARQKQMEHERKSRMMTREQRIKDREHKRILHEAELERLATEQEKLERGEGRVSARHLKAEMERSQKNLADLTEEDEWIFDCSGCGIHGENLDDGSHSVACEKCNVWQHSNCLGIKKEDAEKDDFHFICADCKQKEEEANRPKLPPLKFRVSTTPSPSGTMKETRPEEERQIMSSPTKQSHDALSRIQDESHGRLDSQPGLPSLSAQNPSFMQGQQQFHIPSSPQRLPRPRADSNLPSSSPPRPPFSPSKGSNGSAQLSPIKSSLFETGSGSHALPPMQPGHHLPSLGSFQSGRPSSSPSGYGPATNHPSMSPSQGNHDVGPLAGVPSGSLATGPGQRSSFDSYATPRPQSGYGGGNHAMSSNYPSFSSTATPNGNNSSPPRSSHGMGMSGISPTKQSPRPITAGGMAGAPVLPPIRRLEPSPKLMGRSSPDAPIPAPIKCMTPEQEERRQRENAAFGHGQAFSVTGQAHPMSSPSLNRIPPLGPAALAQQHPEMMSPSRNGGDGGRT</sequence>
<dbReference type="SMART" id="SM00249">
    <property type="entry name" value="PHD"/>
    <property type="match status" value="1"/>
</dbReference>
<feature type="region of interest" description="Disordered" evidence="4">
    <location>
        <begin position="813"/>
        <end position="856"/>
    </location>
</feature>
<dbReference type="GO" id="GO:0006355">
    <property type="term" value="P:regulation of DNA-templated transcription"/>
    <property type="evidence" value="ECO:0007669"/>
    <property type="project" value="InterPro"/>
</dbReference>
<feature type="compositionally biased region" description="Basic and acidic residues" evidence="4">
    <location>
        <begin position="527"/>
        <end position="543"/>
    </location>
</feature>
<keyword evidence="7" id="KW-1185">Reference proteome</keyword>
<dbReference type="Gene3D" id="3.30.40.10">
    <property type="entry name" value="Zinc/RING finger domain, C3HC4 (zinc finger)"/>
    <property type="match status" value="1"/>
</dbReference>
<dbReference type="eggNOG" id="ENOG502RATP">
    <property type="taxonomic scope" value="Eukaryota"/>
</dbReference>
<dbReference type="InterPro" id="IPR019786">
    <property type="entry name" value="Zinc_finger_PHD-type_CS"/>
</dbReference>
<gene>
    <name evidence="6" type="ORF">PDE_08502</name>
</gene>
<evidence type="ECO:0000256" key="4">
    <source>
        <dbReference type="SAM" id="MobiDB-lite"/>
    </source>
</evidence>
<evidence type="ECO:0000313" key="6">
    <source>
        <dbReference type="EMBL" id="EPS33540.1"/>
    </source>
</evidence>
<dbReference type="STRING" id="933388.S7ZS43"/>
<dbReference type="EMBL" id="KB644415">
    <property type="protein sequence ID" value="EPS33540.1"/>
    <property type="molecule type" value="Genomic_DNA"/>
</dbReference>
<feature type="region of interest" description="Disordered" evidence="4">
    <location>
        <begin position="487"/>
        <end position="801"/>
    </location>
</feature>
<dbReference type="PhylomeDB" id="S7ZS43"/>
<feature type="compositionally biased region" description="Polar residues" evidence="4">
    <location>
        <begin position="598"/>
        <end position="619"/>
    </location>
</feature>
<keyword evidence="2" id="KW-0863">Zinc-finger</keyword>
<evidence type="ECO:0000256" key="3">
    <source>
        <dbReference type="ARBA" id="ARBA00022833"/>
    </source>
</evidence>
<reference evidence="6 7" key="1">
    <citation type="journal article" date="2013" name="PLoS ONE">
        <title>Genomic and secretomic analyses reveal unique features of the lignocellulolytic enzyme system of Penicillium decumbens.</title>
        <authorList>
            <person name="Liu G."/>
            <person name="Zhang L."/>
            <person name="Wei X."/>
            <person name="Zou G."/>
            <person name="Qin Y."/>
            <person name="Ma L."/>
            <person name="Li J."/>
            <person name="Zheng H."/>
            <person name="Wang S."/>
            <person name="Wang C."/>
            <person name="Xun L."/>
            <person name="Zhao G.-P."/>
            <person name="Zhou Z."/>
            <person name="Qu Y."/>
        </authorList>
    </citation>
    <scope>NUCLEOTIDE SEQUENCE [LARGE SCALE GENOMIC DNA]</scope>
    <source>
        <strain evidence="7">114-2 / CGMCC 5302</strain>
    </source>
</reference>
<dbReference type="InterPro" id="IPR013083">
    <property type="entry name" value="Znf_RING/FYVE/PHD"/>
</dbReference>
<feature type="region of interest" description="Disordered" evidence="4">
    <location>
        <begin position="189"/>
        <end position="232"/>
    </location>
</feature>
<dbReference type="SUPFAM" id="SSF57903">
    <property type="entry name" value="FYVE/PHD zinc finger"/>
    <property type="match status" value="1"/>
</dbReference>
<feature type="compositionally biased region" description="Basic and acidic residues" evidence="4">
    <location>
        <begin position="510"/>
        <end position="519"/>
    </location>
</feature>
<dbReference type="GO" id="GO:0008270">
    <property type="term" value="F:zinc ion binding"/>
    <property type="evidence" value="ECO:0007669"/>
    <property type="project" value="UniProtKB-KW"/>
</dbReference>
<feature type="compositionally biased region" description="Polar residues" evidence="4">
    <location>
        <begin position="552"/>
        <end position="573"/>
    </location>
</feature>
<evidence type="ECO:0000256" key="1">
    <source>
        <dbReference type="ARBA" id="ARBA00022723"/>
    </source>
</evidence>
<proteinExistence type="predicted"/>
<evidence type="ECO:0000259" key="5">
    <source>
        <dbReference type="SMART" id="SM00249"/>
    </source>
</evidence>
<dbReference type="InterPro" id="IPR001965">
    <property type="entry name" value="Znf_PHD"/>
</dbReference>
<dbReference type="InterPro" id="IPR028938">
    <property type="entry name" value="Rsf1-like"/>
</dbReference>
<dbReference type="AlphaFoldDB" id="S7ZS43"/>